<dbReference type="Gene3D" id="3.50.50.60">
    <property type="entry name" value="FAD/NAD(P)-binding domain"/>
    <property type="match status" value="1"/>
</dbReference>
<keyword evidence="9" id="KW-1185">Reference proteome</keyword>
<dbReference type="Proteomes" id="UP001362999">
    <property type="component" value="Unassembled WGS sequence"/>
</dbReference>
<feature type="signal peptide" evidence="6">
    <location>
        <begin position="1"/>
        <end position="19"/>
    </location>
</feature>
<evidence type="ECO:0000256" key="1">
    <source>
        <dbReference type="ARBA" id="ARBA00007992"/>
    </source>
</evidence>
<evidence type="ECO:0000256" key="5">
    <source>
        <dbReference type="ARBA" id="ARBA00023033"/>
    </source>
</evidence>
<keyword evidence="4" id="KW-0560">Oxidoreductase</keyword>
<keyword evidence="2" id="KW-0285">Flavoprotein</keyword>
<proteinExistence type="inferred from homology"/>
<dbReference type="Pfam" id="PF01494">
    <property type="entry name" value="FAD_binding_3"/>
    <property type="match status" value="1"/>
</dbReference>
<protein>
    <submittedName>
        <fullName evidence="8">FAD/NAD(P)-binding domain-containing protein</fullName>
    </submittedName>
</protein>
<sequence length="409" mass="44547">MARLHVIVVGAGIGGLAAAAALRQNGHQVEIFESSHFEEEIGAGIGLPPNAVKILKYLSCNLEELHCVPYEGVVTFFANGSEGLPQTLHHIARRFGENWLLCHRVDLHAALKNLACGASVPKSTNAQMSGPPAVLHLGKKVVDYNATLGAVTLENGTVQYGDLIVAADGIRSACRSILPGNPMKVEPSNIAAYRWMVDRSIVKTHPELDWVTAGPSGPKIVTTADSRVLIVYPCRDGKLLNVLGIHSDHGQDGKDWNRPATQAEVTDMFSDCHPQFIKFISLAENIRLWQMRCTPVLNAWVDGSIALLGDAAHATLPTFGQGFALALEDAITLGVLFSSESAAINVPERLKAYQLLRKQRAEYVAGQSRDQIIFPTMRGLFYRSPEMQQDIMGYDARKVAETFFQSIPS</sequence>
<dbReference type="SUPFAM" id="SSF54373">
    <property type="entry name" value="FAD-linked reductases, C-terminal domain"/>
    <property type="match status" value="1"/>
</dbReference>
<evidence type="ECO:0000256" key="6">
    <source>
        <dbReference type="SAM" id="SignalP"/>
    </source>
</evidence>
<feature type="domain" description="FAD-binding" evidence="7">
    <location>
        <begin position="4"/>
        <end position="365"/>
    </location>
</feature>
<evidence type="ECO:0000256" key="4">
    <source>
        <dbReference type="ARBA" id="ARBA00023002"/>
    </source>
</evidence>
<evidence type="ECO:0000256" key="3">
    <source>
        <dbReference type="ARBA" id="ARBA00022827"/>
    </source>
</evidence>
<dbReference type="InterPro" id="IPR002938">
    <property type="entry name" value="FAD-bd"/>
</dbReference>
<evidence type="ECO:0000313" key="8">
    <source>
        <dbReference type="EMBL" id="KAK7062193.1"/>
    </source>
</evidence>
<reference evidence="8 9" key="1">
    <citation type="journal article" date="2024" name="J Genomics">
        <title>Draft genome sequencing and assembly of Favolaschia claudopus CIRM-BRFM 2984 isolated from oak limbs.</title>
        <authorList>
            <person name="Navarro D."/>
            <person name="Drula E."/>
            <person name="Chaduli D."/>
            <person name="Cazenave R."/>
            <person name="Ahrendt S."/>
            <person name="Wang J."/>
            <person name="Lipzen A."/>
            <person name="Daum C."/>
            <person name="Barry K."/>
            <person name="Grigoriev I.V."/>
            <person name="Favel A."/>
            <person name="Rosso M.N."/>
            <person name="Martin F."/>
        </authorList>
    </citation>
    <scope>NUCLEOTIDE SEQUENCE [LARGE SCALE GENOMIC DNA]</scope>
    <source>
        <strain evidence="8 9">CIRM-BRFM 2984</strain>
    </source>
</reference>
<dbReference type="AlphaFoldDB" id="A0AAW0EDE7"/>
<keyword evidence="3" id="KW-0274">FAD</keyword>
<feature type="chain" id="PRO_5044024392" evidence="6">
    <location>
        <begin position="20"/>
        <end position="409"/>
    </location>
</feature>
<keyword evidence="5" id="KW-0503">Monooxygenase</keyword>
<dbReference type="InterPro" id="IPR050493">
    <property type="entry name" value="FAD-dep_Monooxygenase_BioMet"/>
</dbReference>
<dbReference type="EMBL" id="JAWWNJ010000002">
    <property type="protein sequence ID" value="KAK7062193.1"/>
    <property type="molecule type" value="Genomic_DNA"/>
</dbReference>
<dbReference type="PRINTS" id="PR00420">
    <property type="entry name" value="RNGMNOXGNASE"/>
</dbReference>
<comment type="similarity">
    <text evidence="1">Belongs to the paxM FAD-dependent monooxygenase family.</text>
</comment>
<name>A0AAW0EDE7_9AGAR</name>
<dbReference type="GO" id="GO:0004497">
    <property type="term" value="F:monooxygenase activity"/>
    <property type="evidence" value="ECO:0007669"/>
    <property type="project" value="UniProtKB-KW"/>
</dbReference>
<gene>
    <name evidence="8" type="ORF">R3P38DRAFT_2833963</name>
</gene>
<comment type="caution">
    <text evidence="8">The sequence shown here is derived from an EMBL/GenBank/DDBJ whole genome shotgun (WGS) entry which is preliminary data.</text>
</comment>
<dbReference type="PANTHER" id="PTHR13789">
    <property type="entry name" value="MONOOXYGENASE"/>
    <property type="match status" value="1"/>
</dbReference>
<evidence type="ECO:0000313" key="9">
    <source>
        <dbReference type="Proteomes" id="UP001362999"/>
    </source>
</evidence>
<evidence type="ECO:0000259" key="7">
    <source>
        <dbReference type="Pfam" id="PF01494"/>
    </source>
</evidence>
<dbReference type="InterPro" id="IPR036188">
    <property type="entry name" value="FAD/NAD-bd_sf"/>
</dbReference>
<accession>A0AAW0EDE7</accession>
<evidence type="ECO:0000256" key="2">
    <source>
        <dbReference type="ARBA" id="ARBA00022630"/>
    </source>
</evidence>
<dbReference type="SUPFAM" id="SSF51905">
    <property type="entry name" value="FAD/NAD(P)-binding domain"/>
    <property type="match status" value="1"/>
</dbReference>
<keyword evidence="6" id="KW-0732">Signal</keyword>
<dbReference type="PANTHER" id="PTHR13789:SF314">
    <property type="entry name" value="FAD-BINDING DOMAIN-CONTAINING PROTEIN"/>
    <property type="match status" value="1"/>
</dbReference>
<organism evidence="8 9">
    <name type="scientific">Favolaschia claudopus</name>
    <dbReference type="NCBI Taxonomy" id="2862362"/>
    <lineage>
        <taxon>Eukaryota</taxon>
        <taxon>Fungi</taxon>
        <taxon>Dikarya</taxon>
        <taxon>Basidiomycota</taxon>
        <taxon>Agaricomycotina</taxon>
        <taxon>Agaricomycetes</taxon>
        <taxon>Agaricomycetidae</taxon>
        <taxon>Agaricales</taxon>
        <taxon>Marasmiineae</taxon>
        <taxon>Mycenaceae</taxon>
        <taxon>Favolaschia</taxon>
    </lineage>
</organism>
<dbReference type="GO" id="GO:0071949">
    <property type="term" value="F:FAD binding"/>
    <property type="evidence" value="ECO:0007669"/>
    <property type="project" value="InterPro"/>
</dbReference>